<dbReference type="AlphaFoldDB" id="A0A8S0UMF1"/>
<gene>
    <name evidence="2" type="ORF">OLEA9_A051759</name>
</gene>
<dbReference type="Gramene" id="OE9A051759T1">
    <property type="protein sequence ID" value="OE9A051759C1"/>
    <property type="gene ID" value="OE9A051759"/>
</dbReference>
<reference evidence="2 3" key="1">
    <citation type="submission" date="2019-12" db="EMBL/GenBank/DDBJ databases">
        <authorList>
            <person name="Alioto T."/>
            <person name="Alioto T."/>
            <person name="Gomez Garrido J."/>
        </authorList>
    </citation>
    <scope>NUCLEOTIDE SEQUENCE [LARGE SCALE GENOMIC DNA]</scope>
</reference>
<dbReference type="EMBL" id="CACTIH010008571">
    <property type="protein sequence ID" value="CAA3019428.1"/>
    <property type="molecule type" value="Genomic_DNA"/>
</dbReference>
<name>A0A8S0UMF1_OLEEU</name>
<evidence type="ECO:0000256" key="1">
    <source>
        <dbReference type="SAM" id="MobiDB-lite"/>
    </source>
</evidence>
<keyword evidence="3" id="KW-1185">Reference proteome</keyword>
<protein>
    <submittedName>
        <fullName evidence="2">Uncharacterized protein</fullName>
    </submittedName>
</protein>
<proteinExistence type="predicted"/>
<organism evidence="2 3">
    <name type="scientific">Olea europaea subsp. europaea</name>
    <dbReference type="NCBI Taxonomy" id="158383"/>
    <lineage>
        <taxon>Eukaryota</taxon>
        <taxon>Viridiplantae</taxon>
        <taxon>Streptophyta</taxon>
        <taxon>Embryophyta</taxon>
        <taxon>Tracheophyta</taxon>
        <taxon>Spermatophyta</taxon>
        <taxon>Magnoliopsida</taxon>
        <taxon>eudicotyledons</taxon>
        <taxon>Gunneridae</taxon>
        <taxon>Pentapetalae</taxon>
        <taxon>asterids</taxon>
        <taxon>lamiids</taxon>
        <taxon>Lamiales</taxon>
        <taxon>Oleaceae</taxon>
        <taxon>Oleeae</taxon>
        <taxon>Olea</taxon>
    </lineage>
</organism>
<sequence>MWTFKKQRPIEFNFHFHFLSDREPSDESVVATRRGRALQATPAKAQVVGPFKFNQTRAVRRGPRGQSSQCQGEAADYRPGGEMLGLAPLGLNSEASARANVTFIRPQAGRRPPSIGNLESEISGST</sequence>
<evidence type="ECO:0000313" key="3">
    <source>
        <dbReference type="Proteomes" id="UP000594638"/>
    </source>
</evidence>
<dbReference type="Proteomes" id="UP000594638">
    <property type="component" value="Unassembled WGS sequence"/>
</dbReference>
<accession>A0A8S0UMF1</accession>
<comment type="caution">
    <text evidence="2">The sequence shown here is derived from an EMBL/GenBank/DDBJ whole genome shotgun (WGS) entry which is preliminary data.</text>
</comment>
<evidence type="ECO:0000313" key="2">
    <source>
        <dbReference type="EMBL" id="CAA3019428.1"/>
    </source>
</evidence>
<feature type="region of interest" description="Disordered" evidence="1">
    <location>
        <begin position="105"/>
        <end position="126"/>
    </location>
</feature>
<feature type="region of interest" description="Disordered" evidence="1">
    <location>
        <begin position="51"/>
        <end position="73"/>
    </location>
</feature>